<evidence type="ECO:0000313" key="1">
    <source>
        <dbReference type="EMBL" id="KIN97018.1"/>
    </source>
</evidence>
<reference evidence="1 2" key="1">
    <citation type="submission" date="2014-04" db="EMBL/GenBank/DDBJ databases">
        <authorList>
            <consortium name="DOE Joint Genome Institute"/>
            <person name="Kuo A."/>
            <person name="Kohler A."/>
            <person name="Costa M.D."/>
            <person name="Nagy L.G."/>
            <person name="Floudas D."/>
            <person name="Copeland A."/>
            <person name="Barry K.W."/>
            <person name="Cichocki N."/>
            <person name="Veneault-Fourrey C."/>
            <person name="LaButti K."/>
            <person name="Lindquist E.A."/>
            <person name="Lipzen A."/>
            <person name="Lundell T."/>
            <person name="Morin E."/>
            <person name="Murat C."/>
            <person name="Sun H."/>
            <person name="Tunlid A."/>
            <person name="Henrissat B."/>
            <person name="Grigoriev I.V."/>
            <person name="Hibbett D.S."/>
            <person name="Martin F."/>
            <person name="Nordberg H.P."/>
            <person name="Cantor M.N."/>
            <person name="Hua S.X."/>
        </authorList>
    </citation>
    <scope>NUCLEOTIDE SEQUENCE [LARGE SCALE GENOMIC DNA]</scope>
    <source>
        <strain evidence="1 2">Marx 270</strain>
    </source>
</reference>
<dbReference type="HOGENOM" id="CLU_1993562_0_0_1"/>
<accession>A0A0C3NNX9</accession>
<dbReference type="EMBL" id="KN832035">
    <property type="protein sequence ID" value="KIN97018.1"/>
    <property type="molecule type" value="Genomic_DNA"/>
</dbReference>
<protein>
    <submittedName>
        <fullName evidence="1">Uncharacterized protein</fullName>
    </submittedName>
</protein>
<dbReference type="AlphaFoldDB" id="A0A0C3NNX9"/>
<reference evidence="2" key="2">
    <citation type="submission" date="2015-01" db="EMBL/GenBank/DDBJ databases">
        <title>Evolutionary Origins and Diversification of the Mycorrhizal Mutualists.</title>
        <authorList>
            <consortium name="DOE Joint Genome Institute"/>
            <consortium name="Mycorrhizal Genomics Consortium"/>
            <person name="Kohler A."/>
            <person name="Kuo A."/>
            <person name="Nagy L.G."/>
            <person name="Floudas D."/>
            <person name="Copeland A."/>
            <person name="Barry K.W."/>
            <person name="Cichocki N."/>
            <person name="Veneault-Fourrey C."/>
            <person name="LaButti K."/>
            <person name="Lindquist E.A."/>
            <person name="Lipzen A."/>
            <person name="Lundell T."/>
            <person name="Morin E."/>
            <person name="Murat C."/>
            <person name="Riley R."/>
            <person name="Ohm R."/>
            <person name="Sun H."/>
            <person name="Tunlid A."/>
            <person name="Henrissat B."/>
            <person name="Grigoriev I.V."/>
            <person name="Hibbett D.S."/>
            <person name="Martin F."/>
        </authorList>
    </citation>
    <scope>NUCLEOTIDE SEQUENCE [LARGE SCALE GENOMIC DNA]</scope>
    <source>
        <strain evidence="2">Marx 270</strain>
    </source>
</reference>
<organism evidence="1 2">
    <name type="scientific">Pisolithus tinctorius Marx 270</name>
    <dbReference type="NCBI Taxonomy" id="870435"/>
    <lineage>
        <taxon>Eukaryota</taxon>
        <taxon>Fungi</taxon>
        <taxon>Dikarya</taxon>
        <taxon>Basidiomycota</taxon>
        <taxon>Agaricomycotina</taxon>
        <taxon>Agaricomycetes</taxon>
        <taxon>Agaricomycetidae</taxon>
        <taxon>Boletales</taxon>
        <taxon>Sclerodermatineae</taxon>
        <taxon>Pisolithaceae</taxon>
        <taxon>Pisolithus</taxon>
    </lineage>
</organism>
<dbReference type="InParanoid" id="A0A0C3NNX9"/>
<dbReference type="Proteomes" id="UP000054217">
    <property type="component" value="Unassembled WGS sequence"/>
</dbReference>
<proteinExistence type="predicted"/>
<sequence>MTPPRYLTMPPTFNIGPVTLVRSRATFYSFSVTTAVGSLPVSRIVGYLDGIRSETFVDYRSVYLTFLILNELTRRFISVALLYTYVHSFMLDLARTRRDRCGAVLINGKAFRDSGHWLPVISRCC</sequence>
<gene>
    <name evidence="1" type="ORF">M404DRAFT_32617</name>
</gene>
<evidence type="ECO:0000313" key="2">
    <source>
        <dbReference type="Proteomes" id="UP000054217"/>
    </source>
</evidence>
<name>A0A0C3NNX9_PISTI</name>
<keyword evidence="2" id="KW-1185">Reference proteome</keyword>